<dbReference type="Proteomes" id="UP000232891">
    <property type="component" value="Unassembled WGS sequence"/>
</dbReference>
<protein>
    <submittedName>
        <fullName evidence="2">Uncharacterized protein</fullName>
    </submittedName>
</protein>
<evidence type="ECO:0000313" key="3">
    <source>
        <dbReference type="Proteomes" id="UP000232891"/>
    </source>
</evidence>
<dbReference type="RefSeq" id="WP_231124413.1">
    <property type="nucleotide sequence ID" value="NZ_PHHD01000001.1"/>
</dbReference>
<dbReference type="EMBL" id="PHHD01000001">
    <property type="protein sequence ID" value="PKA77360.1"/>
    <property type="molecule type" value="Genomic_DNA"/>
</dbReference>
<reference evidence="2 3" key="1">
    <citation type="submission" date="2017-11" db="EMBL/GenBank/DDBJ databases">
        <title>Genome sequencing of a diverse group of Pseudomonas species.</title>
        <authorList>
            <person name="Loper J."/>
        </authorList>
    </citation>
    <scope>NUCLEOTIDE SEQUENCE [LARGE SCALE GENOMIC DNA]</scope>
    <source>
        <strain evidence="2 3">NCPPB 2192</strain>
    </source>
</reference>
<feature type="region of interest" description="Disordered" evidence="1">
    <location>
        <begin position="1"/>
        <end position="64"/>
    </location>
</feature>
<proteinExistence type="predicted"/>
<organism evidence="2 3">
    <name type="scientific">Pseudomonas tolaasii NCPPB 2192</name>
    <dbReference type="NCBI Taxonomy" id="564423"/>
    <lineage>
        <taxon>Bacteria</taxon>
        <taxon>Pseudomonadati</taxon>
        <taxon>Pseudomonadota</taxon>
        <taxon>Gammaproteobacteria</taxon>
        <taxon>Pseudomonadales</taxon>
        <taxon>Pseudomonadaceae</taxon>
        <taxon>Pseudomonas</taxon>
    </lineage>
</organism>
<sequence>MPITPLSPPPFIAQSPATPAKKQPDARPHVSPPLRNPAPSEPANSEPLSAPSSAEPSAEAQEKIDRISTLLERSHLIQMMSTPNARGTREDLKEIRELLSEDSLRTLTSDSGELTKLKRDIGQGLSEKNLRNLQREAAVGPNPEQFHHHLSNTDHDVPWRGALQMRAEQRKEDHRINQRSRLCESLCQRLIAIGQPYRPPEPETTPDQRAGTDDKKPENTHGVRPKTAPQVQTVHRERAPGEINPTLKRIDELLSRQSLVNILRAPDSAQSVQSIEELTGLLSEASLNAWNQDTRVQERLKDRVRQVISRENLDTLRREENIAVEPQLQAGAAS</sequence>
<feature type="compositionally biased region" description="Basic and acidic residues" evidence="1">
    <location>
        <begin position="210"/>
        <end position="221"/>
    </location>
</feature>
<gene>
    <name evidence="2" type="ORF">ATI14_4402</name>
</gene>
<feature type="compositionally biased region" description="Pro residues" evidence="1">
    <location>
        <begin position="1"/>
        <end position="11"/>
    </location>
</feature>
<comment type="caution">
    <text evidence="2">The sequence shown here is derived from an EMBL/GenBank/DDBJ whole genome shotgun (WGS) entry which is preliminary data.</text>
</comment>
<evidence type="ECO:0000256" key="1">
    <source>
        <dbReference type="SAM" id="MobiDB-lite"/>
    </source>
</evidence>
<accession>A0ABX4QKM6</accession>
<keyword evidence="3" id="KW-1185">Reference proteome</keyword>
<name>A0ABX4QKM6_PSETO</name>
<dbReference type="GeneID" id="55847505"/>
<feature type="region of interest" description="Disordered" evidence="1">
    <location>
        <begin position="193"/>
        <end position="234"/>
    </location>
</feature>
<evidence type="ECO:0000313" key="2">
    <source>
        <dbReference type="EMBL" id="PKA77360.1"/>
    </source>
</evidence>
<feature type="compositionally biased region" description="Low complexity" evidence="1">
    <location>
        <begin position="41"/>
        <end position="59"/>
    </location>
</feature>
<feature type="compositionally biased region" description="Pro residues" evidence="1">
    <location>
        <begin position="30"/>
        <end position="40"/>
    </location>
</feature>